<sequence length="274" mass="29923">MNHITPADWLAQCPLPRLEKYLLVQHATRLTRAQLLTRDHLPLTAEQQQHLQALLQRRLAGEPMAYILGTRGFYGRDFAVSPAVLIPRPETEHLLEAALAHLPEHGTLWDIGTGSGIIAITAKLERPDARVFASDVCANALGVARGNAATLGADIAFAQGSWLDVQAAPPLCHIIVSNPPYIEADDPHLHTGDLRFEPQHALTDFSDGLSAYRHIAAAAPAHLHHGGWLLFEHGYQQGAAVRQILRDNGFQSVATLPDLAGHERISFGQRHSPT</sequence>
<dbReference type="GO" id="GO:0032259">
    <property type="term" value="P:methylation"/>
    <property type="evidence" value="ECO:0007669"/>
    <property type="project" value="UniProtKB-KW"/>
</dbReference>
<dbReference type="Gene3D" id="1.10.8.10">
    <property type="entry name" value="DNA helicase RuvA subunit, C-terminal domain"/>
    <property type="match status" value="1"/>
</dbReference>
<feature type="binding site" evidence="5">
    <location>
        <begin position="178"/>
        <end position="181"/>
    </location>
    <ligand>
        <name>substrate</name>
    </ligand>
</feature>
<dbReference type="NCBIfam" id="TIGR03534">
    <property type="entry name" value="RF_mod_PrmC"/>
    <property type="match status" value="1"/>
</dbReference>
<dbReference type="NCBIfam" id="TIGR00536">
    <property type="entry name" value="hemK_fam"/>
    <property type="match status" value="1"/>
</dbReference>
<dbReference type="SUPFAM" id="SSF53335">
    <property type="entry name" value="S-adenosyl-L-methionine-dependent methyltransferases"/>
    <property type="match status" value="1"/>
</dbReference>
<evidence type="ECO:0000256" key="3">
    <source>
        <dbReference type="ARBA" id="ARBA00022691"/>
    </source>
</evidence>
<dbReference type="InterPro" id="IPR040758">
    <property type="entry name" value="PrmC_N"/>
</dbReference>
<dbReference type="Pfam" id="PF05175">
    <property type="entry name" value="MTS"/>
    <property type="match status" value="1"/>
</dbReference>
<dbReference type="Proteomes" id="UP001056819">
    <property type="component" value="Chromosome"/>
</dbReference>
<dbReference type="PANTHER" id="PTHR18895:SF74">
    <property type="entry name" value="MTRF1L RELEASE FACTOR GLUTAMINE METHYLTRANSFERASE"/>
    <property type="match status" value="1"/>
</dbReference>
<dbReference type="Pfam" id="PF17827">
    <property type="entry name" value="PrmC_N"/>
    <property type="match status" value="1"/>
</dbReference>
<dbReference type="GO" id="GO:0003676">
    <property type="term" value="F:nucleic acid binding"/>
    <property type="evidence" value="ECO:0007669"/>
    <property type="project" value="InterPro"/>
</dbReference>
<evidence type="ECO:0000256" key="5">
    <source>
        <dbReference type="HAMAP-Rule" id="MF_02126"/>
    </source>
</evidence>
<dbReference type="InterPro" id="IPR029063">
    <property type="entry name" value="SAM-dependent_MTases_sf"/>
</dbReference>
<organism evidence="8 9">
    <name type="scientific">Conchiformibius steedae DSM 2580</name>
    <dbReference type="NCBI Taxonomy" id="1121352"/>
    <lineage>
        <taxon>Bacteria</taxon>
        <taxon>Pseudomonadati</taxon>
        <taxon>Pseudomonadota</taxon>
        <taxon>Betaproteobacteria</taxon>
        <taxon>Neisseriales</taxon>
        <taxon>Neisseriaceae</taxon>
        <taxon>Conchiformibius</taxon>
    </lineage>
</organism>
<keyword evidence="3 5" id="KW-0949">S-adenosyl-L-methionine</keyword>
<feature type="binding site" evidence="5">
    <location>
        <position position="162"/>
    </location>
    <ligand>
        <name>S-adenosyl-L-methionine</name>
        <dbReference type="ChEBI" id="CHEBI:59789"/>
    </ligand>
</feature>
<dbReference type="HAMAP" id="MF_02126">
    <property type="entry name" value="RF_methyltr_PrmC"/>
    <property type="match status" value="1"/>
</dbReference>
<dbReference type="PANTHER" id="PTHR18895">
    <property type="entry name" value="HEMK METHYLTRANSFERASE"/>
    <property type="match status" value="1"/>
</dbReference>
<evidence type="ECO:0000256" key="1">
    <source>
        <dbReference type="ARBA" id="ARBA00022603"/>
    </source>
</evidence>
<accession>A0AAE9L0P5</accession>
<evidence type="ECO:0000259" key="6">
    <source>
        <dbReference type="Pfam" id="PF05175"/>
    </source>
</evidence>
<dbReference type="InterPro" id="IPR050320">
    <property type="entry name" value="N5-glutamine_MTase"/>
</dbReference>
<dbReference type="EMBL" id="CP097501">
    <property type="protein sequence ID" value="URD68304.1"/>
    <property type="molecule type" value="Genomic_DNA"/>
</dbReference>
<dbReference type="InterPro" id="IPR002052">
    <property type="entry name" value="DNA_methylase_N6_adenine_CS"/>
</dbReference>
<proteinExistence type="inferred from homology"/>
<dbReference type="PROSITE" id="PS00092">
    <property type="entry name" value="N6_MTASE"/>
    <property type="match status" value="1"/>
</dbReference>
<feature type="domain" description="Release factor glutamine methyltransferase N-terminal" evidence="7">
    <location>
        <begin position="10"/>
        <end position="69"/>
    </location>
</feature>
<dbReference type="RefSeq" id="WP_182078441.1">
    <property type="nucleotide sequence ID" value="NZ_CP097501.1"/>
</dbReference>
<dbReference type="Gene3D" id="3.40.50.150">
    <property type="entry name" value="Vaccinia Virus protein VP39"/>
    <property type="match status" value="1"/>
</dbReference>
<feature type="binding site" evidence="5">
    <location>
        <begin position="112"/>
        <end position="116"/>
    </location>
    <ligand>
        <name>S-adenosyl-L-methionine</name>
        <dbReference type="ChEBI" id="CHEBI:59789"/>
    </ligand>
</feature>
<feature type="binding site" evidence="5">
    <location>
        <position position="135"/>
    </location>
    <ligand>
        <name>S-adenosyl-L-methionine</name>
        <dbReference type="ChEBI" id="CHEBI:59789"/>
    </ligand>
</feature>
<evidence type="ECO:0000313" key="8">
    <source>
        <dbReference type="EMBL" id="URD68304.1"/>
    </source>
</evidence>
<evidence type="ECO:0000256" key="2">
    <source>
        <dbReference type="ARBA" id="ARBA00022679"/>
    </source>
</evidence>
<feature type="binding site" evidence="5">
    <location>
        <position position="178"/>
    </location>
    <ligand>
        <name>S-adenosyl-L-methionine</name>
        <dbReference type="ChEBI" id="CHEBI:59789"/>
    </ligand>
</feature>
<evidence type="ECO:0000313" key="9">
    <source>
        <dbReference type="Proteomes" id="UP001056819"/>
    </source>
</evidence>
<dbReference type="GO" id="GO:0102559">
    <property type="term" value="F:peptide chain release factor N(5)-glutamine methyltransferase activity"/>
    <property type="evidence" value="ECO:0007669"/>
    <property type="project" value="UniProtKB-EC"/>
</dbReference>
<dbReference type="InterPro" id="IPR007848">
    <property type="entry name" value="Small_mtfrase_dom"/>
</dbReference>
<comment type="similarity">
    <text evidence="5">Belongs to the protein N5-glutamine methyltransferase family. PrmC subfamily.</text>
</comment>
<keyword evidence="2 5" id="KW-0808">Transferase</keyword>
<dbReference type="CDD" id="cd02440">
    <property type="entry name" value="AdoMet_MTases"/>
    <property type="match status" value="1"/>
</dbReference>
<evidence type="ECO:0000259" key="7">
    <source>
        <dbReference type="Pfam" id="PF17827"/>
    </source>
</evidence>
<gene>
    <name evidence="5 8" type="primary">prmC</name>
    <name evidence="8" type="ORF">LNQ82_03880</name>
</gene>
<comment type="function">
    <text evidence="5">Methylates the class 1 translation termination release factors RF1/PrfA and RF2/PrfB on the glutamine residue of the universally conserved GGQ motif.</text>
</comment>
<dbReference type="FunFam" id="3.40.50.150:FF:000053">
    <property type="entry name" value="Release factor glutamine methyltransferase"/>
    <property type="match status" value="1"/>
</dbReference>
<reference evidence="8" key="1">
    <citation type="submission" date="2022-05" db="EMBL/GenBank/DDBJ databases">
        <title>Alysiella filiformis genome sequencing.</title>
        <authorList>
            <person name="Viehboeck T."/>
        </authorList>
    </citation>
    <scope>NUCLEOTIDE SEQUENCE</scope>
    <source>
        <strain evidence="8">DSM 2580</strain>
    </source>
</reference>
<name>A0AAE9L0P5_9NEIS</name>
<dbReference type="InterPro" id="IPR004556">
    <property type="entry name" value="HemK-like"/>
</dbReference>
<dbReference type="InterPro" id="IPR019874">
    <property type="entry name" value="RF_methyltr_PrmC"/>
</dbReference>
<comment type="catalytic activity">
    <reaction evidence="4 5">
        <text>L-glutaminyl-[peptide chain release factor] + S-adenosyl-L-methionine = N(5)-methyl-L-glutaminyl-[peptide chain release factor] + S-adenosyl-L-homocysteine + H(+)</text>
        <dbReference type="Rhea" id="RHEA:42896"/>
        <dbReference type="Rhea" id="RHEA-COMP:10271"/>
        <dbReference type="Rhea" id="RHEA-COMP:10272"/>
        <dbReference type="ChEBI" id="CHEBI:15378"/>
        <dbReference type="ChEBI" id="CHEBI:30011"/>
        <dbReference type="ChEBI" id="CHEBI:57856"/>
        <dbReference type="ChEBI" id="CHEBI:59789"/>
        <dbReference type="ChEBI" id="CHEBI:61891"/>
        <dbReference type="EC" id="2.1.1.297"/>
    </reaction>
</comment>
<feature type="domain" description="Methyltransferase small" evidence="6">
    <location>
        <begin position="99"/>
        <end position="185"/>
    </location>
</feature>
<evidence type="ECO:0000256" key="4">
    <source>
        <dbReference type="ARBA" id="ARBA00048391"/>
    </source>
</evidence>
<dbReference type="AlphaFoldDB" id="A0AAE9L0P5"/>
<dbReference type="EC" id="2.1.1.297" evidence="5"/>
<protein>
    <recommendedName>
        <fullName evidence="5">Release factor glutamine methyltransferase</fullName>
        <shortName evidence="5">RF MTase</shortName>
        <ecNumber evidence="5">2.1.1.297</ecNumber>
    </recommendedName>
    <alternativeName>
        <fullName evidence="5">N5-glutamine methyltransferase PrmC</fullName>
    </alternativeName>
    <alternativeName>
        <fullName evidence="5">Protein-(glutamine-N5) MTase PrmC</fullName>
    </alternativeName>
    <alternativeName>
        <fullName evidence="5">Protein-glutamine N-methyltransferase PrmC</fullName>
    </alternativeName>
</protein>
<keyword evidence="1 5" id="KW-0489">Methyltransferase</keyword>